<feature type="region of interest" description="Disordered" evidence="1">
    <location>
        <begin position="137"/>
        <end position="188"/>
    </location>
</feature>
<feature type="compositionally biased region" description="Acidic residues" evidence="1">
    <location>
        <begin position="177"/>
        <end position="188"/>
    </location>
</feature>
<organism evidence="2">
    <name type="scientific">marine sediment metagenome</name>
    <dbReference type="NCBI Taxonomy" id="412755"/>
    <lineage>
        <taxon>unclassified sequences</taxon>
        <taxon>metagenomes</taxon>
        <taxon>ecological metagenomes</taxon>
    </lineage>
</organism>
<protein>
    <submittedName>
        <fullName evidence="2">Uncharacterized protein</fullName>
    </submittedName>
</protein>
<comment type="caution">
    <text evidence="2">The sequence shown here is derived from an EMBL/GenBank/DDBJ whole genome shotgun (WGS) entry which is preliminary data.</text>
</comment>
<feature type="non-terminal residue" evidence="2">
    <location>
        <position position="352"/>
    </location>
</feature>
<dbReference type="EMBL" id="LAZR01059084">
    <property type="protein sequence ID" value="KKK68542.1"/>
    <property type="molecule type" value="Genomic_DNA"/>
</dbReference>
<accession>A0A0F8XHC3</accession>
<proteinExistence type="predicted"/>
<evidence type="ECO:0000256" key="1">
    <source>
        <dbReference type="SAM" id="MobiDB-lite"/>
    </source>
</evidence>
<dbReference type="AlphaFoldDB" id="A0A0F8XHC3"/>
<sequence length="352" mass="41138">MEKEYVYMRDGLSDENAEWLAKSEKIPHTRYILKNHQCPGDILMLSACVRDIKAWNPHFELDVRTSCDVVFDNNPHITKLDEGDPSVRVLDMHYEIIHQSNQNMHQHFIHGFIKDFNEQAGCSIKLTQFKPDLHLTKEEKETPKVEEEVVEETKDEEVKETVDETPDSTEDTPKEEVSEEKEEAPVEQEFDVEEFKKTTVEETQKAVMEKLAVGLGLTTEEKKQVKDELIPPWEQRGESKPKSYKELVEHSAEVSEWKRKKEDERIAKVQEDQDKEAKKDNKRWNDHWDTELKDLVSSGKIPAVKDDNDPNDLGKQARIKLFAKMNELALKSQVENKPMITSMKLIFYEHYN</sequence>
<feature type="compositionally biased region" description="Basic and acidic residues" evidence="1">
    <location>
        <begin position="137"/>
        <end position="147"/>
    </location>
</feature>
<reference evidence="2" key="1">
    <citation type="journal article" date="2015" name="Nature">
        <title>Complex archaea that bridge the gap between prokaryotes and eukaryotes.</title>
        <authorList>
            <person name="Spang A."/>
            <person name="Saw J.H."/>
            <person name="Jorgensen S.L."/>
            <person name="Zaremba-Niedzwiedzka K."/>
            <person name="Martijn J."/>
            <person name="Lind A.E."/>
            <person name="van Eijk R."/>
            <person name="Schleper C."/>
            <person name="Guy L."/>
            <person name="Ettema T.J."/>
        </authorList>
    </citation>
    <scope>NUCLEOTIDE SEQUENCE</scope>
</reference>
<gene>
    <name evidence="2" type="ORF">LCGC14_2943010</name>
</gene>
<evidence type="ECO:0000313" key="2">
    <source>
        <dbReference type="EMBL" id="KKK68542.1"/>
    </source>
</evidence>
<name>A0A0F8XHC3_9ZZZZ</name>